<sequence>MLGKNGRIHDVNDQAALNNNIGSSTLQMNPNIARQHEKPKTKSELLQNKGREK</sequence>
<protein>
    <submittedName>
        <fullName evidence="2">Uncharacterized protein</fullName>
    </submittedName>
</protein>
<proteinExistence type="predicted"/>
<evidence type="ECO:0000256" key="1">
    <source>
        <dbReference type="SAM" id="MobiDB-lite"/>
    </source>
</evidence>
<dbReference type="AlphaFoldDB" id="A0A285TS72"/>
<feature type="region of interest" description="Disordered" evidence="1">
    <location>
        <begin position="1"/>
        <end position="53"/>
    </location>
</feature>
<gene>
    <name evidence="2" type="ORF">SAMN05880501_11937</name>
</gene>
<name>A0A285TS72_9BACL</name>
<dbReference type="Proteomes" id="UP000219636">
    <property type="component" value="Unassembled WGS sequence"/>
</dbReference>
<reference evidence="3" key="1">
    <citation type="submission" date="2017-08" db="EMBL/GenBank/DDBJ databases">
        <authorList>
            <person name="Varghese N."/>
            <person name="Submissions S."/>
        </authorList>
    </citation>
    <scope>NUCLEOTIDE SEQUENCE [LARGE SCALE GENOMIC DNA]</scope>
    <source>
        <strain evidence="3">JC22</strain>
    </source>
</reference>
<keyword evidence="3" id="KW-1185">Reference proteome</keyword>
<feature type="compositionally biased region" description="Basic and acidic residues" evidence="1">
    <location>
        <begin position="34"/>
        <end position="53"/>
    </location>
</feature>
<dbReference type="EMBL" id="OBMQ01000019">
    <property type="protein sequence ID" value="SOC25705.1"/>
    <property type="molecule type" value="Genomic_DNA"/>
</dbReference>
<evidence type="ECO:0000313" key="3">
    <source>
        <dbReference type="Proteomes" id="UP000219636"/>
    </source>
</evidence>
<feature type="compositionally biased region" description="Polar residues" evidence="1">
    <location>
        <begin position="15"/>
        <end position="32"/>
    </location>
</feature>
<evidence type="ECO:0000313" key="2">
    <source>
        <dbReference type="EMBL" id="SOC25705.1"/>
    </source>
</evidence>
<organism evidence="2 3">
    <name type="scientific">Ureibacillus xyleni</name>
    <dbReference type="NCBI Taxonomy" id="614648"/>
    <lineage>
        <taxon>Bacteria</taxon>
        <taxon>Bacillati</taxon>
        <taxon>Bacillota</taxon>
        <taxon>Bacilli</taxon>
        <taxon>Bacillales</taxon>
        <taxon>Caryophanaceae</taxon>
        <taxon>Ureibacillus</taxon>
    </lineage>
</organism>
<accession>A0A285TS72</accession>